<reference evidence="1 2" key="1">
    <citation type="submission" date="2018-11" db="EMBL/GenBank/DDBJ databases">
        <authorList>
            <consortium name="Pathogen Informatics"/>
        </authorList>
    </citation>
    <scope>NUCLEOTIDE SEQUENCE [LARGE SCALE GENOMIC DNA]</scope>
</reference>
<protein>
    <submittedName>
        <fullName evidence="1">Uncharacterized protein</fullName>
    </submittedName>
</protein>
<proteinExistence type="predicted"/>
<dbReference type="Proteomes" id="UP000281553">
    <property type="component" value="Unassembled WGS sequence"/>
</dbReference>
<dbReference type="EMBL" id="UYRU01057240">
    <property type="protein sequence ID" value="VDN13746.1"/>
    <property type="molecule type" value="Genomic_DNA"/>
</dbReference>
<dbReference type="InterPro" id="IPR046341">
    <property type="entry name" value="SET_dom_sf"/>
</dbReference>
<dbReference type="AlphaFoldDB" id="A0A3P7P6K5"/>
<dbReference type="SUPFAM" id="SSF82199">
    <property type="entry name" value="SET domain"/>
    <property type="match status" value="1"/>
</dbReference>
<dbReference type="GO" id="GO:0016279">
    <property type="term" value="F:protein-lysine N-methyltransferase activity"/>
    <property type="evidence" value="ECO:0007669"/>
    <property type="project" value="TreeGrafter"/>
</dbReference>
<dbReference type="OrthoDB" id="341421at2759"/>
<dbReference type="PANTHER" id="PTHR13271">
    <property type="entry name" value="UNCHARACTERIZED PUTATIVE METHYLTRANSFERASE"/>
    <property type="match status" value="1"/>
</dbReference>
<organism evidence="1 2">
    <name type="scientific">Dibothriocephalus latus</name>
    <name type="common">Fish tapeworm</name>
    <name type="synonym">Diphyllobothrium latum</name>
    <dbReference type="NCBI Taxonomy" id="60516"/>
    <lineage>
        <taxon>Eukaryota</taxon>
        <taxon>Metazoa</taxon>
        <taxon>Spiralia</taxon>
        <taxon>Lophotrochozoa</taxon>
        <taxon>Platyhelminthes</taxon>
        <taxon>Cestoda</taxon>
        <taxon>Eucestoda</taxon>
        <taxon>Diphyllobothriidea</taxon>
        <taxon>Diphyllobothriidae</taxon>
        <taxon>Dibothriocephalus</taxon>
    </lineage>
</organism>
<gene>
    <name evidence="1" type="ORF">DILT_LOCUS9577</name>
</gene>
<evidence type="ECO:0000313" key="1">
    <source>
        <dbReference type="EMBL" id="VDN13746.1"/>
    </source>
</evidence>
<name>A0A3P7P6K5_DIBLA</name>
<dbReference type="Gene3D" id="3.90.1410.10">
    <property type="entry name" value="set domain protein methyltransferase, domain 1"/>
    <property type="match status" value="1"/>
</dbReference>
<sequence length="393" mass="43690">MEDKFAAFHSWVNCLNKPLTKPGTSLLHISDAISIGDRGLVAAREIKPNQCILSITLYDPRLLLTPNRAISLLALCDCGAVDPSPQTTRVEPLDALVLFFLHLRAQASRVHTTFERLFGRSGGSLTQHQSTRMLENFAWAWSLVNSRCVYCKLGHGVDVCTMGFPLLGHQAFKQKKYCLLSSKKASDLAIVPFFDFFNHSPTVSVKLDLDENCVRLSSSGGTLPGDQYGFCIPDGLNPSDAYFPTYSDLLLVFPKMADKLDHVLTELHIDVDASEHLPESVNRYWKSVYITSSGPSYFLLLVLYALSFQTAELPSANQLFSMDEDECLALTRPIFLALRRAVLTQTKLVLQKLDSISTEDAGSSFVGQVVTLLRSRCLLFSSLIDESVQKNKR</sequence>
<evidence type="ECO:0000313" key="2">
    <source>
        <dbReference type="Proteomes" id="UP000281553"/>
    </source>
</evidence>
<accession>A0A3P7P6K5</accession>
<dbReference type="InterPro" id="IPR050600">
    <property type="entry name" value="SETD3_SETD6_MTase"/>
</dbReference>
<keyword evidence="2" id="KW-1185">Reference proteome</keyword>